<accession>A0A7H1NTW3</accession>
<dbReference type="SUPFAM" id="SSF52499">
    <property type="entry name" value="Isochorismatase-like hydrolases"/>
    <property type="match status" value="1"/>
</dbReference>
<dbReference type="EMBL" id="CP060244">
    <property type="protein sequence ID" value="QNT79223.1"/>
    <property type="molecule type" value="Genomic_DNA"/>
</dbReference>
<proteinExistence type="predicted"/>
<protein>
    <submittedName>
        <fullName evidence="3">Putative hydrolase YcaC</fullName>
        <ecNumber evidence="3">4.-.-.-</ecNumber>
    </submittedName>
</protein>
<evidence type="ECO:0000259" key="2">
    <source>
        <dbReference type="Pfam" id="PF00857"/>
    </source>
</evidence>
<evidence type="ECO:0000256" key="1">
    <source>
        <dbReference type="SAM" id="Phobius"/>
    </source>
</evidence>
<dbReference type="InterPro" id="IPR000868">
    <property type="entry name" value="Isochorismatase-like_dom"/>
</dbReference>
<keyword evidence="1" id="KW-0812">Transmembrane</keyword>
<keyword evidence="3" id="KW-0456">Lyase</keyword>
<feature type="transmembrane region" description="Helical" evidence="1">
    <location>
        <begin position="112"/>
        <end position="131"/>
    </location>
</feature>
<dbReference type="PANTHER" id="PTHR43559">
    <property type="entry name" value="HYDROLASE YCAC-RELATED"/>
    <property type="match status" value="1"/>
</dbReference>
<keyword evidence="1" id="KW-0472">Membrane</keyword>
<dbReference type="RefSeq" id="WP_203413406.1">
    <property type="nucleotide sequence ID" value="NZ_CP060244.1"/>
</dbReference>
<reference evidence="3 4" key="1">
    <citation type="submission" date="2020-08" db="EMBL/GenBank/DDBJ databases">
        <title>Complete genome sequence of Entomobacter blattae G55GP.</title>
        <authorList>
            <person name="Poehlein A."/>
            <person name="Guzman J."/>
            <person name="Daniel R."/>
            <person name="Vilcinskas A."/>
        </authorList>
    </citation>
    <scope>NUCLEOTIDE SEQUENCE [LARGE SCALE GENOMIC DNA]</scope>
    <source>
        <strain evidence="3 4">G55GP</strain>
    </source>
</reference>
<dbReference type="InterPro" id="IPR053152">
    <property type="entry name" value="Hydrolase_YcaC-like"/>
</dbReference>
<dbReference type="Pfam" id="PF00857">
    <property type="entry name" value="Isochorismatase"/>
    <property type="match status" value="1"/>
</dbReference>
<organism evidence="3 4">
    <name type="scientific">Entomobacter blattae</name>
    <dbReference type="NCBI Taxonomy" id="2762277"/>
    <lineage>
        <taxon>Bacteria</taxon>
        <taxon>Pseudomonadati</taxon>
        <taxon>Pseudomonadota</taxon>
        <taxon>Alphaproteobacteria</taxon>
        <taxon>Acetobacterales</taxon>
        <taxon>Acetobacteraceae</taxon>
        <taxon>Entomobacter</taxon>
    </lineage>
</organism>
<dbReference type="InterPro" id="IPR036380">
    <property type="entry name" value="Isochorismatase-like_sf"/>
</dbReference>
<keyword evidence="4" id="KW-1185">Reference proteome</keyword>
<evidence type="ECO:0000313" key="4">
    <source>
        <dbReference type="Proteomes" id="UP000516349"/>
    </source>
</evidence>
<dbReference type="Gene3D" id="3.40.50.850">
    <property type="entry name" value="Isochorismatase-like"/>
    <property type="match status" value="1"/>
</dbReference>
<keyword evidence="3" id="KW-0378">Hydrolase</keyword>
<dbReference type="PANTHER" id="PTHR43559:SF3">
    <property type="entry name" value="HYDROLASE YCAC-RELATED"/>
    <property type="match status" value="1"/>
</dbReference>
<dbReference type="KEGG" id="ebla:JGUZn3_20180"/>
<dbReference type="AlphaFoldDB" id="A0A7H1NTW3"/>
<sequence length="225" mass="25108">MISSTYKRLDINKAATLFIDHQSGLMALATDIAPDEYANNISALVGITNLFGLPCVLTSSMEKGPNGPIVPCVKDNIKPDAYIQRDGQINAWDNEEFRQAVYDLVKKGRTQFILSGIVTDVCVAFVALSLLHEKAHNPQMKDIQVFIATDSSGTNSQFIREASWDRMSKAGAELMTWFAIACELRINWHPLPENKQIPMDDFAQLVIAHSRPYASVWTSYQANKK</sequence>
<dbReference type="GO" id="GO:0016787">
    <property type="term" value="F:hydrolase activity"/>
    <property type="evidence" value="ECO:0007669"/>
    <property type="project" value="UniProtKB-KW"/>
</dbReference>
<feature type="domain" description="Isochorismatase-like" evidence="2">
    <location>
        <begin position="15"/>
        <end position="177"/>
    </location>
</feature>
<keyword evidence="1" id="KW-1133">Transmembrane helix</keyword>
<dbReference type="EC" id="4.-.-.-" evidence="3"/>
<dbReference type="Proteomes" id="UP000516349">
    <property type="component" value="Chromosome"/>
</dbReference>
<gene>
    <name evidence="3" type="primary">ycaC_1</name>
    <name evidence="3" type="ORF">JGUZn3_20180</name>
</gene>
<dbReference type="GO" id="GO:0016829">
    <property type="term" value="F:lyase activity"/>
    <property type="evidence" value="ECO:0007669"/>
    <property type="project" value="UniProtKB-KW"/>
</dbReference>
<evidence type="ECO:0000313" key="3">
    <source>
        <dbReference type="EMBL" id="QNT79223.1"/>
    </source>
</evidence>
<name>A0A7H1NTW3_9PROT</name>